<name>C0ECP8_9FIRM</name>
<protein>
    <submittedName>
        <fullName evidence="1">Uncharacterized protein</fullName>
    </submittedName>
</protein>
<gene>
    <name evidence="1" type="ORF">CLOSTMETH_01619</name>
</gene>
<comment type="caution">
    <text evidence="1">The sequence shown here is derived from an EMBL/GenBank/DDBJ whole genome shotgun (WGS) entry which is preliminary data.</text>
</comment>
<proteinExistence type="predicted"/>
<keyword evidence="2" id="KW-1185">Reference proteome</keyword>
<accession>C0ECP8</accession>
<dbReference type="AlphaFoldDB" id="C0ECP8"/>
<organism evidence="1 2">
    <name type="scientific">[Clostridium] methylpentosum DSM 5476</name>
    <dbReference type="NCBI Taxonomy" id="537013"/>
    <lineage>
        <taxon>Bacteria</taxon>
        <taxon>Bacillati</taxon>
        <taxon>Bacillota</taxon>
        <taxon>Clostridia</taxon>
        <taxon>Eubacteriales</taxon>
        <taxon>Oscillospiraceae</taxon>
        <taxon>Oscillospiraceae incertae sedis</taxon>
    </lineage>
</organism>
<sequence>MPNRFLSNFKNRWTDQPNKRRTPKWNPALVKFNLFYYCIIF</sequence>
<dbReference type="EMBL" id="ACEC01000057">
    <property type="protein sequence ID" value="EEG30692.1"/>
    <property type="molecule type" value="Genomic_DNA"/>
</dbReference>
<dbReference type="STRING" id="537013.CLOSTMETH_01619"/>
<reference evidence="1 2" key="1">
    <citation type="submission" date="2009-01" db="EMBL/GenBank/DDBJ databases">
        <authorList>
            <person name="Fulton L."/>
            <person name="Clifton S."/>
            <person name="Fulton B."/>
            <person name="Xu J."/>
            <person name="Minx P."/>
            <person name="Pepin K.H."/>
            <person name="Johnson M."/>
            <person name="Bhonagiri V."/>
            <person name="Nash W.E."/>
            <person name="Mardis E.R."/>
            <person name="Wilson R.K."/>
        </authorList>
    </citation>
    <scope>NUCLEOTIDE SEQUENCE [LARGE SCALE GENOMIC DNA]</scope>
    <source>
        <strain evidence="1 2">DSM 5476</strain>
    </source>
</reference>
<reference evidence="1 2" key="2">
    <citation type="submission" date="2009-02" db="EMBL/GenBank/DDBJ databases">
        <title>Draft genome sequence of Clostridium methylpentosum (DSM 5476).</title>
        <authorList>
            <person name="Sudarsanam P."/>
            <person name="Ley R."/>
            <person name="Guruge J."/>
            <person name="Turnbaugh P.J."/>
            <person name="Mahowald M."/>
            <person name="Liep D."/>
            <person name="Gordon J."/>
        </authorList>
    </citation>
    <scope>NUCLEOTIDE SEQUENCE [LARGE SCALE GENOMIC DNA]</scope>
    <source>
        <strain evidence="1 2">DSM 5476</strain>
    </source>
</reference>
<dbReference type="HOGENOM" id="CLU_3268109_0_0_9"/>
<evidence type="ECO:0000313" key="2">
    <source>
        <dbReference type="Proteomes" id="UP000003340"/>
    </source>
</evidence>
<dbReference type="Proteomes" id="UP000003340">
    <property type="component" value="Unassembled WGS sequence"/>
</dbReference>
<evidence type="ECO:0000313" key="1">
    <source>
        <dbReference type="EMBL" id="EEG30692.1"/>
    </source>
</evidence>